<evidence type="ECO:0000256" key="1">
    <source>
        <dbReference type="SAM" id="MobiDB-lite"/>
    </source>
</evidence>
<dbReference type="AlphaFoldDB" id="A0A6J7P331"/>
<proteinExistence type="predicted"/>
<evidence type="ECO:0000313" key="3">
    <source>
        <dbReference type="EMBL" id="CAB5000140.1"/>
    </source>
</evidence>
<feature type="region of interest" description="Disordered" evidence="1">
    <location>
        <begin position="49"/>
        <end position="104"/>
    </location>
</feature>
<organism evidence="3">
    <name type="scientific">freshwater metagenome</name>
    <dbReference type="NCBI Taxonomy" id="449393"/>
    <lineage>
        <taxon>unclassified sequences</taxon>
        <taxon>metagenomes</taxon>
        <taxon>ecological metagenomes</taxon>
    </lineage>
</organism>
<reference evidence="3" key="1">
    <citation type="submission" date="2020-05" db="EMBL/GenBank/DDBJ databases">
        <authorList>
            <person name="Chiriac C."/>
            <person name="Salcher M."/>
            <person name="Ghai R."/>
            <person name="Kavagutti S V."/>
        </authorList>
    </citation>
    <scope>NUCLEOTIDE SEQUENCE</scope>
</reference>
<gene>
    <name evidence="2" type="ORF">UFOPK3001_02229</name>
    <name evidence="3" type="ORF">UFOPK3954_01688</name>
</gene>
<name>A0A6J7P331_9ZZZZ</name>
<dbReference type="EMBL" id="CAFAAJ010000196">
    <property type="protein sequence ID" value="CAB4821772.1"/>
    <property type="molecule type" value="Genomic_DNA"/>
</dbReference>
<sequence length="104" mass="11602">MVFGFHAEQRLVWIDAASPDQASRTRSGALCKEHADRLTAPVGWHLDDRRQPVPQLFRTPSDDPDAGTLERKPRRTKVPAPAPASDQTLQLFNLDDTGMELPSQ</sequence>
<accession>A0A6J7P331</accession>
<dbReference type="EMBL" id="CAFBON010000194">
    <property type="protein sequence ID" value="CAB5000140.1"/>
    <property type="molecule type" value="Genomic_DNA"/>
</dbReference>
<protein>
    <submittedName>
        <fullName evidence="3">Unannotated protein</fullName>
    </submittedName>
</protein>
<evidence type="ECO:0000313" key="2">
    <source>
        <dbReference type="EMBL" id="CAB4821772.1"/>
    </source>
</evidence>